<name>A0ACA9MT55_9GLOM</name>
<dbReference type="EMBL" id="CAJVPM010014792">
    <property type="protein sequence ID" value="CAG8603409.1"/>
    <property type="molecule type" value="Genomic_DNA"/>
</dbReference>
<feature type="non-terminal residue" evidence="1">
    <location>
        <position position="1"/>
    </location>
</feature>
<feature type="non-terminal residue" evidence="1">
    <location>
        <position position="514"/>
    </location>
</feature>
<evidence type="ECO:0000313" key="1">
    <source>
        <dbReference type="EMBL" id="CAG8603409.1"/>
    </source>
</evidence>
<reference evidence="1" key="1">
    <citation type="submission" date="2021-06" db="EMBL/GenBank/DDBJ databases">
        <authorList>
            <person name="Kallberg Y."/>
            <person name="Tangrot J."/>
            <person name="Rosling A."/>
        </authorList>
    </citation>
    <scope>NUCLEOTIDE SEQUENCE</scope>
    <source>
        <strain evidence="1">AU212A</strain>
    </source>
</reference>
<evidence type="ECO:0000313" key="2">
    <source>
        <dbReference type="Proteomes" id="UP000789860"/>
    </source>
</evidence>
<keyword evidence="2" id="KW-1185">Reference proteome</keyword>
<protein>
    <submittedName>
        <fullName evidence="1">2529_t:CDS:1</fullName>
    </submittedName>
</protein>
<sequence>PDDWNCYFTYLESYLHLLSEPNVTENGCSPASVNLDEAREFLYSLQKSVIESPEIKRGPFLAELKLEKNIVEKLKDCKPAKEIDTLVVDYFLRFGSKACCFEDLQPYLKEIPIDSTKKIIEKFKATIDESSDNKSNIRNIQKNINIHKFERYLNLLVEYNEVESIQYVNKLWNSYKDSLKYGTKLMDTENQYGDEFVVLCSHVLIDLYKKVGKSSYIFQAICLLEAAMAKSNYNFQFKLLLIRLYQSIGIFDRPLELYKSMDIKHVQLDTMSHYIVSRSFSTGFFEESIQTCYDTLPIYRSNDLETPEMIVHAFKYTTFSKIQEFVALRRELENSLQKTLVCRELMRLEIWVASKTNKQVMEYLQDLEISDLLYDDDFCSNLRDNRDFISMPNFNSDSIPTMEEITKVSPKLDNADNVKQMVEELEKILIEENNDNHYIMEQELQLGNVIVKLGHLFIAVKEIQNGQKESLQNFGLVIEELVNVIKVSEPIENSQIKSHDIKWLLFHQFTSFLE</sequence>
<proteinExistence type="predicted"/>
<comment type="caution">
    <text evidence="1">The sequence shown here is derived from an EMBL/GenBank/DDBJ whole genome shotgun (WGS) entry which is preliminary data.</text>
</comment>
<dbReference type="Proteomes" id="UP000789860">
    <property type="component" value="Unassembled WGS sequence"/>
</dbReference>
<gene>
    <name evidence="1" type="ORF">SCALOS_LOCUS7005</name>
</gene>
<organism evidence="1 2">
    <name type="scientific">Scutellospora calospora</name>
    <dbReference type="NCBI Taxonomy" id="85575"/>
    <lineage>
        <taxon>Eukaryota</taxon>
        <taxon>Fungi</taxon>
        <taxon>Fungi incertae sedis</taxon>
        <taxon>Mucoromycota</taxon>
        <taxon>Glomeromycotina</taxon>
        <taxon>Glomeromycetes</taxon>
        <taxon>Diversisporales</taxon>
        <taxon>Gigasporaceae</taxon>
        <taxon>Scutellospora</taxon>
    </lineage>
</organism>
<accession>A0ACA9MT55</accession>